<feature type="transmembrane region" description="Helical" evidence="2">
    <location>
        <begin position="172"/>
        <end position="189"/>
    </location>
</feature>
<feature type="transmembrane region" description="Helical" evidence="2">
    <location>
        <begin position="195"/>
        <end position="214"/>
    </location>
</feature>
<gene>
    <name evidence="3" type="ORF">OG560_25450</name>
</gene>
<keyword evidence="4" id="KW-1185">Reference proteome</keyword>
<keyword evidence="2" id="KW-0812">Transmembrane</keyword>
<feature type="compositionally biased region" description="Low complexity" evidence="1">
    <location>
        <begin position="35"/>
        <end position="49"/>
    </location>
</feature>
<dbReference type="InterPro" id="IPR025291">
    <property type="entry name" value="DUF4153"/>
</dbReference>
<feature type="transmembrane region" description="Helical" evidence="2">
    <location>
        <begin position="304"/>
        <end position="322"/>
    </location>
</feature>
<sequence length="611" mass="64108">MSEQSSDASSRPDVPPESGGGAGAEGSAEPGGAGQPASVTTHTHTHTYTPGPEPASVSEGPGRARAAAAPVSGPSVPPQNVGPDVPKVPAYLRPAQPADAWQRRGQQPPGVMTRLRAASPPAIGPGTLWSVLATAFLSALLLGDGLGLNLLIVAVPAALGAFFAARSAGRRLRPWTAVWALGGLMLLAVPALRDAGWPVFLAMVAALALGSLALHGSRSWPGVLLGSVGLLPSVAGGARWGWRGVRARADDSRGRVRTVARTTAVAVVLLIVFGTLFASADAAFADLLGSLTPDMSIGDSPWRVFLFVLGLLGALAAAYSAAAPVRWDGITVRPGKARNRAEWALPLIVLNLLFAVFIGLQLVVLLGGYDKVLEETGLKPAEYARQGFWQLLWATVLTLLVIALALRWAPRGKAGDRTLVRSVLGVLCVLTLVVVASALRRMDLYVDAFGLTRLRISVAAVELWLGVVLVLILAAGVFGARLLPRAVMVSAAVGVLAFGLVSPDGLIAEQNVQRHGNGGTIDIEYLEGLSADAVPALNELPEPLRSCALENVQRDLGLRDAPWYATSWGEARARDILEEHPAAHQGTRCYDLGRDADERDGFEEDDSYDPY</sequence>
<feature type="transmembrane region" description="Helical" evidence="2">
    <location>
        <begin position="387"/>
        <end position="406"/>
    </location>
</feature>
<feature type="compositionally biased region" description="Acidic residues" evidence="1">
    <location>
        <begin position="600"/>
        <end position="611"/>
    </location>
</feature>
<feature type="transmembrane region" description="Helical" evidence="2">
    <location>
        <begin position="148"/>
        <end position="165"/>
    </location>
</feature>
<feature type="region of interest" description="Disordered" evidence="1">
    <location>
        <begin position="1"/>
        <end position="86"/>
    </location>
</feature>
<feature type="compositionally biased region" description="Low complexity" evidence="1">
    <location>
        <begin position="61"/>
        <end position="74"/>
    </location>
</feature>
<feature type="transmembrane region" description="Helical" evidence="2">
    <location>
        <begin position="418"/>
        <end position="439"/>
    </location>
</feature>
<protein>
    <submittedName>
        <fullName evidence="3">DUF4173 domain-containing protein</fullName>
    </submittedName>
</protein>
<keyword evidence="2" id="KW-1133">Transmembrane helix</keyword>
<evidence type="ECO:0000313" key="4">
    <source>
        <dbReference type="Proteomes" id="UP001622496"/>
    </source>
</evidence>
<organism evidence="3 4">
    <name type="scientific">[Kitasatospora] papulosa</name>
    <dbReference type="NCBI Taxonomy" id="1464011"/>
    <lineage>
        <taxon>Bacteria</taxon>
        <taxon>Bacillati</taxon>
        <taxon>Actinomycetota</taxon>
        <taxon>Actinomycetes</taxon>
        <taxon>Kitasatosporales</taxon>
        <taxon>Streptomycetaceae</taxon>
        <taxon>Streptomyces</taxon>
    </lineage>
</organism>
<feature type="region of interest" description="Disordered" evidence="1">
    <location>
        <begin position="588"/>
        <end position="611"/>
    </location>
</feature>
<dbReference type="EMBL" id="CP108135">
    <property type="protein sequence ID" value="WTP68589.1"/>
    <property type="molecule type" value="Genomic_DNA"/>
</dbReference>
<evidence type="ECO:0000313" key="3">
    <source>
        <dbReference type="EMBL" id="WTP68589.1"/>
    </source>
</evidence>
<accession>A0ABZ1K7Z4</accession>
<reference evidence="3 4" key="1">
    <citation type="submission" date="2022-10" db="EMBL/GenBank/DDBJ databases">
        <title>The complete genomes of actinobacterial strains from the NBC collection.</title>
        <authorList>
            <person name="Joergensen T.S."/>
            <person name="Alvarez Arevalo M."/>
            <person name="Sterndorff E.B."/>
            <person name="Faurdal D."/>
            <person name="Vuksanovic O."/>
            <person name="Mourched A.-S."/>
            <person name="Charusanti P."/>
            <person name="Shaw S."/>
            <person name="Blin K."/>
            <person name="Weber T."/>
        </authorList>
    </citation>
    <scope>NUCLEOTIDE SEQUENCE [LARGE SCALE GENOMIC DNA]</scope>
    <source>
        <strain evidence="3 4">NBC_00185</strain>
    </source>
</reference>
<evidence type="ECO:0000256" key="2">
    <source>
        <dbReference type="SAM" id="Phobius"/>
    </source>
</evidence>
<feature type="transmembrane region" description="Helical" evidence="2">
    <location>
        <begin position="263"/>
        <end position="284"/>
    </location>
</feature>
<proteinExistence type="predicted"/>
<feature type="compositionally biased region" description="Gly residues" evidence="1">
    <location>
        <begin position="18"/>
        <end position="34"/>
    </location>
</feature>
<evidence type="ECO:0000256" key="1">
    <source>
        <dbReference type="SAM" id="MobiDB-lite"/>
    </source>
</evidence>
<keyword evidence="2" id="KW-0472">Membrane</keyword>
<feature type="transmembrane region" description="Helical" evidence="2">
    <location>
        <begin position="122"/>
        <end position="142"/>
    </location>
</feature>
<feature type="transmembrane region" description="Helical" evidence="2">
    <location>
        <begin position="343"/>
        <end position="367"/>
    </location>
</feature>
<feature type="transmembrane region" description="Helical" evidence="2">
    <location>
        <begin position="454"/>
        <end position="475"/>
    </location>
</feature>
<dbReference type="Proteomes" id="UP001622496">
    <property type="component" value="Chromosome"/>
</dbReference>
<name>A0ABZ1K7Z4_9ACTN</name>
<dbReference type="RefSeq" id="WP_386188029.1">
    <property type="nucleotide sequence ID" value="NZ_CP108135.1"/>
</dbReference>
<dbReference type="Pfam" id="PF13687">
    <property type="entry name" value="DUF4153"/>
    <property type="match status" value="1"/>
</dbReference>